<feature type="domain" description="PH" evidence="2">
    <location>
        <begin position="742"/>
        <end position="838"/>
    </location>
</feature>
<reference evidence="4" key="1">
    <citation type="submission" date="2021-03" db="EMBL/GenBank/DDBJ databases">
        <authorList>
            <person name="Tagirdzhanova G."/>
        </authorList>
    </citation>
    <scope>NUCLEOTIDE SEQUENCE</scope>
</reference>
<evidence type="ECO:0000313" key="4">
    <source>
        <dbReference type="EMBL" id="CAF9919185.1"/>
    </source>
</evidence>
<evidence type="ECO:0000256" key="1">
    <source>
        <dbReference type="SAM" id="MobiDB-lite"/>
    </source>
</evidence>
<dbReference type="Pfam" id="PF23074">
    <property type="entry name" value="PH_FT_N"/>
    <property type="match status" value="1"/>
</dbReference>
<dbReference type="EMBL" id="CAJPDQ010000014">
    <property type="protein sequence ID" value="CAF9919185.1"/>
    <property type="molecule type" value="Genomic_DNA"/>
</dbReference>
<sequence length="957" mass="109327">MVDENGSVSAKLHFDVVEDVAAELEDFIYFARLGCFEAADDVYQNVLKRHAPHSYPILAAYSEMLLDSNNGSDALLLLGTISLDPFSASEKLCLELFKILSACQADQSSIWNNKATIWTSQKLDYTLKDLLRRESEGKLINAGMIDHVEIHIMEISYSLYLLAVTETDGKDIVPFFEGLPVVEETHILECCLMLIENERYWEAYKFLLCAVSIDASKNVGFYEDFIRNLCHHRPSYARRVVELAVVVDYLEQVVGEMADSSTQSRMASRQFIATAAAAESLFHAFFENDNTCRGSRDSQMQKAIEIWLKHCESSNQDRFDELRQDLFDALSEGVILPTQLRELADITKKKYPLEKIRSEFRDNPPPLSKVENWFDTIKGPLFVFEFPGNQQTLLNTEREIQDTYQILSEDNSQPSHTRPNVQVTLHHPSEYSQTIISSTGSQSEGGSLYDGSRTSISVQSQDVSKPPAPPFEVAEANETIGVGTLRSIITKLEEHIRAIQEDAVASNPLNDELIMVSLSFNELLQALCDPRNFHGIRFYSQAIDTAVRSLVQVLTDIDENVEQHLGDNLTVCMAHQEAWTNLDGFMTERLDLRLGAWLKSFNAFVYELVFHLKGKKETRQLNRLYEKAEILLLALRERSQRVTSDDFSPLTTFSDQMLTSASTIPQAEQMQLLPQIAPAEQHIFLDSPKISLLPAASLPSAPTDPTSHWIRETFLKSRPHTGFFVTATESILFDVHTSGITKQLIQNRYAELLILRFDHDIEVRIYVRNSDQKARIYCKVEQNNKRTVSCRPVSRLNINRHNSTLQLYVVDKDKKGRVWLVLNFPSYERMVLFFSPILVGESHIFSCVIYDKHYLHALQIFKDNHSDGIRFQASILRGEKKTAPVWTAFVNYKIAAFKWLKRSGEREIRIVDIPLYIFHSDYKPHYGPRGEFYVIFETKEDADRFAQVIEDLADGRI</sequence>
<feature type="domain" description="PH" evidence="3">
    <location>
        <begin position="843"/>
        <end position="953"/>
    </location>
</feature>
<dbReference type="InterPro" id="IPR057081">
    <property type="entry name" value="PH_N"/>
</dbReference>
<dbReference type="InterPro" id="IPR057082">
    <property type="entry name" value="PH_C"/>
</dbReference>
<keyword evidence="5" id="KW-1185">Reference proteome</keyword>
<dbReference type="OrthoDB" id="5345571at2759"/>
<evidence type="ECO:0000259" key="2">
    <source>
        <dbReference type="Pfam" id="PF23074"/>
    </source>
</evidence>
<accession>A0A8H3F8V1</accession>
<dbReference type="AlphaFoldDB" id="A0A8H3F8V1"/>
<gene>
    <name evidence="4" type="ORF">GOMPHAMPRED_001701</name>
</gene>
<name>A0A8H3F8V1_9LECA</name>
<evidence type="ECO:0000313" key="5">
    <source>
        <dbReference type="Proteomes" id="UP000664169"/>
    </source>
</evidence>
<protein>
    <submittedName>
        <fullName evidence="4">Uncharacterized protein</fullName>
    </submittedName>
</protein>
<organism evidence="4 5">
    <name type="scientific">Gomphillus americanus</name>
    <dbReference type="NCBI Taxonomy" id="1940652"/>
    <lineage>
        <taxon>Eukaryota</taxon>
        <taxon>Fungi</taxon>
        <taxon>Dikarya</taxon>
        <taxon>Ascomycota</taxon>
        <taxon>Pezizomycotina</taxon>
        <taxon>Lecanoromycetes</taxon>
        <taxon>OSLEUM clade</taxon>
        <taxon>Ostropomycetidae</taxon>
        <taxon>Ostropales</taxon>
        <taxon>Graphidaceae</taxon>
        <taxon>Gomphilloideae</taxon>
        <taxon>Gomphillus</taxon>
    </lineage>
</organism>
<feature type="region of interest" description="Disordered" evidence="1">
    <location>
        <begin position="437"/>
        <end position="471"/>
    </location>
</feature>
<comment type="caution">
    <text evidence="4">The sequence shown here is derived from an EMBL/GenBank/DDBJ whole genome shotgun (WGS) entry which is preliminary data.</text>
</comment>
<dbReference type="Proteomes" id="UP000664169">
    <property type="component" value="Unassembled WGS sequence"/>
</dbReference>
<evidence type="ECO:0000259" key="3">
    <source>
        <dbReference type="Pfam" id="PF23076"/>
    </source>
</evidence>
<feature type="compositionally biased region" description="Low complexity" evidence="1">
    <location>
        <begin position="437"/>
        <end position="447"/>
    </location>
</feature>
<proteinExistence type="predicted"/>
<feature type="compositionally biased region" description="Polar residues" evidence="1">
    <location>
        <begin position="452"/>
        <end position="463"/>
    </location>
</feature>
<dbReference type="Pfam" id="PF23076">
    <property type="entry name" value="PH_FT_C"/>
    <property type="match status" value="1"/>
</dbReference>